<reference evidence="8" key="1">
    <citation type="submission" date="2016-03" db="EMBL/GenBank/DDBJ databases">
        <authorList>
            <person name="Guldener U."/>
        </authorList>
    </citation>
    <scope>NUCLEOTIDE SEQUENCE [LARGE SCALE GENOMIC DNA]</scope>
    <source>
        <strain evidence="8">04CH-RAC-A.6.1</strain>
    </source>
</reference>
<feature type="active site" description="Proton acceptor" evidence="3">
    <location>
        <position position="153"/>
    </location>
</feature>
<keyword evidence="2" id="KW-0456">Lyase</keyword>
<dbReference type="InterPro" id="IPR017939">
    <property type="entry name" value="G-Glutamylcylcotransferase"/>
</dbReference>
<feature type="transmembrane region" description="Helical" evidence="6">
    <location>
        <begin position="258"/>
        <end position="278"/>
    </location>
</feature>
<feature type="transmembrane region" description="Helical" evidence="6">
    <location>
        <begin position="290"/>
        <end position="307"/>
    </location>
</feature>
<keyword evidence="6" id="KW-1133">Transmembrane helix</keyword>
<feature type="binding site" evidence="4">
    <location>
        <begin position="57"/>
        <end position="62"/>
    </location>
    <ligand>
        <name>substrate</name>
    </ligand>
</feature>
<evidence type="ECO:0000256" key="6">
    <source>
        <dbReference type="SAM" id="Phobius"/>
    </source>
</evidence>
<feature type="region of interest" description="Disordered" evidence="5">
    <location>
        <begin position="184"/>
        <end position="213"/>
    </location>
</feature>
<dbReference type="AlphaFoldDB" id="A0A1E1L2L1"/>
<evidence type="ECO:0000313" key="8">
    <source>
        <dbReference type="Proteomes" id="UP000178912"/>
    </source>
</evidence>
<keyword evidence="8" id="KW-1185">Reference proteome</keyword>
<dbReference type="OrthoDB" id="2017317at2759"/>
<dbReference type="Proteomes" id="UP000178912">
    <property type="component" value="Unassembled WGS sequence"/>
</dbReference>
<evidence type="ECO:0000256" key="3">
    <source>
        <dbReference type="PIRSR" id="PIRSR617939-1"/>
    </source>
</evidence>
<gene>
    <name evidence="7" type="ORF">RAG0_11088</name>
</gene>
<accession>A0A1E1L2L1</accession>
<evidence type="ECO:0000256" key="4">
    <source>
        <dbReference type="PIRSR" id="PIRSR617939-2"/>
    </source>
</evidence>
<evidence type="ECO:0000256" key="5">
    <source>
        <dbReference type="SAM" id="MobiDB-lite"/>
    </source>
</evidence>
<dbReference type="EMBL" id="FJUX01000070">
    <property type="protein sequence ID" value="CZT04731.1"/>
    <property type="molecule type" value="Genomic_DNA"/>
</dbReference>
<evidence type="ECO:0000256" key="2">
    <source>
        <dbReference type="ARBA" id="ARBA00023239"/>
    </source>
</evidence>
<evidence type="ECO:0000313" key="7">
    <source>
        <dbReference type="EMBL" id="CZT04731.1"/>
    </source>
</evidence>
<proteinExistence type="predicted"/>
<protein>
    <recommendedName>
        <fullName evidence="1">gamma-glutamylcyclotransferase</fullName>
        <ecNumber evidence="1">4.3.2.9</ecNumber>
    </recommendedName>
</protein>
<sequence>MAEAEPFISSTTRCSGQQIFTSLPKLWTSHRATVHTKLPHTTIERLISASPETTILYLAYGSNLCAETFKGARGIKPLSAVNVHVPSLDLTFDLAGIPYTEPCFANTRYHVPPSTTTNTAKENDYQKDRWTKGLVGVVYEVTSEDYRTIIATEGGGASYRDVVVPCYTIPAGTKSVETIPTGSPFKAHTLLRPSRDSEDSPKSTNGGIVRPDPSYAQASARYLKLITSGGEEHSLPDEYMDYLYKIRPYTITTAGQRVGQSIILAVWLPILLFLFGLGKLTADKDGKIPGWLAGLIGGFTTVVWWNYDTVLKRTCGDGERTIGDDGGEDEDEERGGRSWCEKRIVLE</sequence>
<dbReference type="GO" id="GO:0003839">
    <property type="term" value="F:gamma-glutamylcyclotransferase activity"/>
    <property type="evidence" value="ECO:0007669"/>
    <property type="project" value="UniProtKB-EC"/>
</dbReference>
<dbReference type="PANTHER" id="PTHR12935">
    <property type="entry name" value="GAMMA-GLUTAMYLCYCLOTRANSFERASE"/>
    <property type="match status" value="1"/>
</dbReference>
<dbReference type="PANTHER" id="PTHR12935:SF0">
    <property type="entry name" value="GAMMA-GLUTAMYLCYCLOTRANSFERASE"/>
    <property type="match status" value="1"/>
</dbReference>
<evidence type="ECO:0000256" key="1">
    <source>
        <dbReference type="ARBA" id="ARBA00012346"/>
    </source>
</evidence>
<name>A0A1E1L2L1_9HELO</name>
<feature type="binding site" evidence="4">
    <location>
        <position position="222"/>
    </location>
    <ligand>
        <name>substrate</name>
    </ligand>
</feature>
<dbReference type="EC" id="4.3.2.9" evidence="1"/>
<keyword evidence="6" id="KW-0472">Membrane</keyword>
<keyword evidence="6" id="KW-0812">Transmembrane</keyword>
<dbReference type="Gene3D" id="3.10.490.10">
    <property type="entry name" value="Gamma-glutamyl cyclotransferase-like"/>
    <property type="match status" value="1"/>
</dbReference>
<organism evidence="7 8">
    <name type="scientific">Rhynchosporium agropyri</name>
    <dbReference type="NCBI Taxonomy" id="914238"/>
    <lineage>
        <taxon>Eukaryota</taxon>
        <taxon>Fungi</taxon>
        <taxon>Dikarya</taxon>
        <taxon>Ascomycota</taxon>
        <taxon>Pezizomycotina</taxon>
        <taxon>Leotiomycetes</taxon>
        <taxon>Helotiales</taxon>
        <taxon>Ploettnerulaceae</taxon>
        <taxon>Rhynchosporium</taxon>
    </lineage>
</organism>